<dbReference type="InterPro" id="IPR029058">
    <property type="entry name" value="AB_hydrolase_fold"/>
</dbReference>
<dbReference type="GO" id="GO:0004252">
    <property type="term" value="F:serine-type endopeptidase activity"/>
    <property type="evidence" value="ECO:0007669"/>
    <property type="project" value="TreeGrafter"/>
</dbReference>
<feature type="signal peptide" evidence="2">
    <location>
        <begin position="1"/>
        <end position="18"/>
    </location>
</feature>
<keyword evidence="5" id="KW-1185">Reference proteome</keyword>
<dbReference type="Gene3D" id="3.40.50.1820">
    <property type="entry name" value="alpha/beta hydrolase"/>
    <property type="match status" value="1"/>
</dbReference>
<accession>A0A839V174</accession>
<dbReference type="SUPFAM" id="SSF82171">
    <property type="entry name" value="DPP6 N-terminal domain-like"/>
    <property type="match status" value="1"/>
</dbReference>
<keyword evidence="4" id="KW-0645">Protease</keyword>
<gene>
    <name evidence="4" type="ORF">FHR90_002274</name>
</gene>
<dbReference type="GO" id="GO:0004177">
    <property type="term" value="F:aminopeptidase activity"/>
    <property type="evidence" value="ECO:0007669"/>
    <property type="project" value="UniProtKB-KW"/>
</dbReference>
<dbReference type="GO" id="GO:0006508">
    <property type="term" value="P:proteolysis"/>
    <property type="evidence" value="ECO:0007669"/>
    <property type="project" value="InterPro"/>
</dbReference>
<dbReference type="AlphaFoldDB" id="A0A839V174"/>
<dbReference type="InterPro" id="IPR011042">
    <property type="entry name" value="6-blade_b-propeller_TolB-like"/>
</dbReference>
<reference evidence="4 5" key="1">
    <citation type="submission" date="2020-08" db="EMBL/GenBank/DDBJ databases">
        <title>Genomic Encyclopedia of Type Strains, Phase III (KMG-III): the genomes of soil and plant-associated and newly described type strains.</title>
        <authorList>
            <person name="Whitman W."/>
        </authorList>
    </citation>
    <scope>NUCLEOTIDE SEQUENCE [LARGE SCALE GENOMIC DNA]</scope>
    <source>
        <strain evidence="4 5">CECT 8088</strain>
    </source>
</reference>
<evidence type="ECO:0000313" key="4">
    <source>
        <dbReference type="EMBL" id="MBB3174433.1"/>
    </source>
</evidence>
<dbReference type="RefSeq" id="WP_183275263.1">
    <property type="nucleotide sequence ID" value="NZ_JACHXV010000007.1"/>
</dbReference>
<dbReference type="PANTHER" id="PTHR42776:SF27">
    <property type="entry name" value="DIPEPTIDYL PEPTIDASE FAMILY MEMBER 6"/>
    <property type="match status" value="1"/>
</dbReference>
<keyword evidence="1" id="KW-0378">Hydrolase</keyword>
<dbReference type="InterPro" id="IPR001375">
    <property type="entry name" value="Peptidase_S9_cat"/>
</dbReference>
<name>A0A839V174_9PROT</name>
<sequence length="636" mass="67076">MKALLLATALAFPVMAEARPLVLFHELAVSPDGSRIASVETQDVPVDGRPPARLLIRDLAGHAASVTPDCAGAARCQPGSPSWNAKGDTLAFLVDEGGHTAIETVGAGGGVAKTLLTFPGPLDTLRYGRGDRLSVLATADATKEVGRAEAGAPIEGEVQTRFDEQRIAVVENARLRFVSPPDLYVYEYAERPDGSFVGTAAHGDGDSNWWVAGLYGFGADGSARLLFQPGPREQLASPVVSPDGRAVAFVGGWMSDFGSTGGDAWRLDLAPGATPVNLTPGLPATVTGLDWDCGASLVASELAGPDSVLTTLDASPRVLRRDPMMLTALSCRAGHAAAITQDFTHPPELLAGPVDGLRAITHVNDAALAAPGQARSLSWRVDGHAVQGWLFTPPGAGQAKRPLIVDVHGGPEAAARPRFATQGSEIRAFLAQGWDVIEPNYRGSFGAGEAFASASIGDLGGGDWRDTLASIDAAKAATPIDETRLAITGGSYGGYMAMWAVSQTHRFRAAMADAGVSDWLSIEGEAPQAGSDQVNFGGSVYDNAEPYLRASPIMHIKGATTPTLIIVGDRDLECPMPQSLEFHTALVALGVPDSFVVYRDEGHAFSREADRRDRRARTIAWFRKWFAADARKMRGR</sequence>
<evidence type="ECO:0000313" key="5">
    <source>
        <dbReference type="Proteomes" id="UP000557688"/>
    </source>
</evidence>
<proteinExistence type="predicted"/>
<feature type="domain" description="Peptidase S9 prolyl oligopeptidase catalytic" evidence="3">
    <location>
        <begin position="427"/>
        <end position="627"/>
    </location>
</feature>
<dbReference type="Proteomes" id="UP000557688">
    <property type="component" value="Unassembled WGS sequence"/>
</dbReference>
<organism evidence="4 5">
    <name type="scientific">Endobacter medicaginis</name>
    <dbReference type="NCBI Taxonomy" id="1181271"/>
    <lineage>
        <taxon>Bacteria</taxon>
        <taxon>Pseudomonadati</taxon>
        <taxon>Pseudomonadota</taxon>
        <taxon>Alphaproteobacteria</taxon>
        <taxon>Acetobacterales</taxon>
        <taxon>Acetobacteraceae</taxon>
        <taxon>Endobacter</taxon>
    </lineage>
</organism>
<dbReference type="Pfam" id="PF00326">
    <property type="entry name" value="Peptidase_S9"/>
    <property type="match status" value="1"/>
</dbReference>
<feature type="chain" id="PRO_5032979767" evidence="2">
    <location>
        <begin position="19"/>
        <end position="636"/>
    </location>
</feature>
<keyword evidence="4" id="KW-0031">Aminopeptidase</keyword>
<protein>
    <submittedName>
        <fullName evidence="4">Dipeptidyl aminopeptidase/acylaminoacyl peptidase</fullName>
    </submittedName>
</protein>
<keyword evidence="2" id="KW-0732">Signal</keyword>
<evidence type="ECO:0000256" key="1">
    <source>
        <dbReference type="ARBA" id="ARBA00022801"/>
    </source>
</evidence>
<dbReference type="Gene3D" id="2.120.10.30">
    <property type="entry name" value="TolB, C-terminal domain"/>
    <property type="match status" value="2"/>
</dbReference>
<evidence type="ECO:0000259" key="3">
    <source>
        <dbReference type="Pfam" id="PF00326"/>
    </source>
</evidence>
<dbReference type="PANTHER" id="PTHR42776">
    <property type="entry name" value="SERINE PEPTIDASE S9 FAMILY MEMBER"/>
    <property type="match status" value="1"/>
</dbReference>
<dbReference type="EMBL" id="JACHXV010000007">
    <property type="protein sequence ID" value="MBB3174433.1"/>
    <property type="molecule type" value="Genomic_DNA"/>
</dbReference>
<evidence type="ECO:0000256" key="2">
    <source>
        <dbReference type="SAM" id="SignalP"/>
    </source>
</evidence>
<dbReference type="SUPFAM" id="SSF53474">
    <property type="entry name" value="alpha/beta-Hydrolases"/>
    <property type="match status" value="1"/>
</dbReference>
<comment type="caution">
    <text evidence="4">The sequence shown here is derived from an EMBL/GenBank/DDBJ whole genome shotgun (WGS) entry which is preliminary data.</text>
</comment>